<keyword evidence="1" id="KW-0472">Membrane</keyword>
<evidence type="ECO:0000313" key="3">
    <source>
        <dbReference type="Proteomes" id="UP000033047"/>
    </source>
</evidence>
<evidence type="ECO:0000256" key="1">
    <source>
        <dbReference type="SAM" id="Phobius"/>
    </source>
</evidence>
<accession>A0A0F5J8Q1</accession>
<reference evidence="2 3" key="1">
    <citation type="submission" date="2013-04" db="EMBL/GenBank/DDBJ databases">
        <title>The Genome Sequence of Parabacteroides goldsteinii DSM 19448.</title>
        <authorList>
            <consortium name="The Broad Institute Genomics Platform"/>
            <person name="Earl A."/>
            <person name="Ward D."/>
            <person name="Feldgarden M."/>
            <person name="Gevers D."/>
            <person name="Martens E."/>
            <person name="Sakamoto M."/>
            <person name="Benno Y."/>
            <person name="Song Y."/>
            <person name="Liu C."/>
            <person name="Lee J."/>
            <person name="Bolanos M."/>
            <person name="Vaisanen M.L."/>
            <person name="Finegold S.M."/>
            <person name="Walker B."/>
            <person name="Young S."/>
            <person name="Zeng Q."/>
            <person name="Gargeya S."/>
            <person name="Fitzgerald M."/>
            <person name="Haas B."/>
            <person name="Abouelleil A."/>
            <person name="Allen A.W."/>
            <person name="Alvarado L."/>
            <person name="Arachchi H.M."/>
            <person name="Berlin A.M."/>
            <person name="Chapman S.B."/>
            <person name="Gainer-Dewar J."/>
            <person name="Goldberg J."/>
            <person name="Griggs A."/>
            <person name="Gujja S."/>
            <person name="Hansen M."/>
            <person name="Howarth C."/>
            <person name="Imamovic A."/>
            <person name="Ireland A."/>
            <person name="Larimer J."/>
            <person name="McCowan C."/>
            <person name="Murphy C."/>
            <person name="Pearson M."/>
            <person name="Poon T.W."/>
            <person name="Priest M."/>
            <person name="Roberts A."/>
            <person name="Saif S."/>
            <person name="Shea T."/>
            <person name="Sisk P."/>
            <person name="Sykes S."/>
            <person name="Wortman J."/>
            <person name="Nusbaum C."/>
            <person name="Birren B."/>
        </authorList>
    </citation>
    <scope>NUCLEOTIDE SEQUENCE [LARGE SCALE GENOMIC DNA]</scope>
    <source>
        <strain evidence="2 3">DSM 19448</strain>
    </source>
</reference>
<sequence>MYSLYELRHSDTCYPQICLIIGLLNNATLYNLLVKSTL</sequence>
<protein>
    <submittedName>
        <fullName evidence="2">Uncharacterized protein</fullName>
    </submittedName>
</protein>
<keyword evidence="1" id="KW-1133">Transmembrane helix</keyword>
<comment type="caution">
    <text evidence="2">The sequence shown here is derived from an EMBL/GenBank/DDBJ whole genome shotgun (WGS) entry which is preliminary data.</text>
</comment>
<dbReference type="HOGENOM" id="CLU_3331087_0_0_10"/>
<feature type="transmembrane region" description="Helical" evidence="1">
    <location>
        <begin position="14"/>
        <end position="33"/>
    </location>
</feature>
<dbReference type="EMBL" id="AQHV01000014">
    <property type="protein sequence ID" value="KKB53792.1"/>
    <property type="molecule type" value="Genomic_DNA"/>
</dbReference>
<organism evidence="2 3">
    <name type="scientific">Parabacteroides goldsteinii DSM 19448 = WAL 12034</name>
    <dbReference type="NCBI Taxonomy" id="927665"/>
    <lineage>
        <taxon>Bacteria</taxon>
        <taxon>Pseudomonadati</taxon>
        <taxon>Bacteroidota</taxon>
        <taxon>Bacteroidia</taxon>
        <taxon>Bacteroidales</taxon>
        <taxon>Tannerellaceae</taxon>
        <taxon>Parabacteroides</taxon>
    </lineage>
</organism>
<keyword evidence="1" id="KW-0812">Transmembrane</keyword>
<dbReference type="AlphaFoldDB" id="A0A0F5J8Q1"/>
<dbReference type="PATRIC" id="fig|927665.4.peg.3432"/>
<dbReference type="STRING" id="927665.HMPREF1535_03340"/>
<dbReference type="Proteomes" id="UP000033047">
    <property type="component" value="Unassembled WGS sequence"/>
</dbReference>
<proteinExistence type="predicted"/>
<gene>
    <name evidence="2" type="ORF">HMPREF1535_03340</name>
</gene>
<name>A0A0F5J8Q1_9BACT</name>
<evidence type="ECO:0000313" key="2">
    <source>
        <dbReference type="EMBL" id="KKB53792.1"/>
    </source>
</evidence>